<dbReference type="EMBL" id="CP133620">
    <property type="protein sequence ID" value="WMV45446.1"/>
    <property type="molecule type" value="Genomic_DNA"/>
</dbReference>
<evidence type="ECO:0000313" key="1">
    <source>
        <dbReference type="EMBL" id="WMV45446.1"/>
    </source>
</evidence>
<keyword evidence="2" id="KW-1185">Reference proteome</keyword>
<reference evidence="1" key="1">
    <citation type="submission" date="2023-08" db="EMBL/GenBank/DDBJ databases">
        <title>A de novo genome assembly of Solanum verrucosum Schlechtendal, a Mexican diploid species geographically isolated from the other diploid A-genome species in potato relatives.</title>
        <authorList>
            <person name="Hosaka K."/>
        </authorList>
    </citation>
    <scope>NUCLEOTIDE SEQUENCE</scope>
    <source>
        <tissue evidence="1">Young leaves</tissue>
    </source>
</reference>
<protein>
    <submittedName>
        <fullName evidence="1">Uncharacterized protein</fullName>
    </submittedName>
</protein>
<proteinExistence type="predicted"/>
<accession>A0AAF0UH67</accession>
<gene>
    <name evidence="1" type="ORF">MTR67_038831</name>
</gene>
<dbReference type="Proteomes" id="UP001234989">
    <property type="component" value="Chromosome 9"/>
</dbReference>
<organism evidence="1 2">
    <name type="scientific">Solanum verrucosum</name>
    <dbReference type="NCBI Taxonomy" id="315347"/>
    <lineage>
        <taxon>Eukaryota</taxon>
        <taxon>Viridiplantae</taxon>
        <taxon>Streptophyta</taxon>
        <taxon>Embryophyta</taxon>
        <taxon>Tracheophyta</taxon>
        <taxon>Spermatophyta</taxon>
        <taxon>Magnoliopsida</taxon>
        <taxon>eudicotyledons</taxon>
        <taxon>Gunneridae</taxon>
        <taxon>Pentapetalae</taxon>
        <taxon>asterids</taxon>
        <taxon>lamiids</taxon>
        <taxon>Solanales</taxon>
        <taxon>Solanaceae</taxon>
        <taxon>Solanoideae</taxon>
        <taxon>Solaneae</taxon>
        <taxon>Solanum</taxon>
    </lineage>
</organism>
<evidence type="ECO:0000313" key="2">
    <source>
        <dbReference type="Proteomes" id="UP001234989"/>
    </source>
</evidence>
<dbReference type="AlphaFoldDB" id="A0AAF0UH67"/>
<name>A0AAF0UH67_SOLVR</name>
<sequence>MNSNSGKTSSAHNWYVSELEKRMTNDVLILLQRDPKQHVRPQLQLITLNVRATHGCHPRTVGQTTARASGPWFTTATLPQNSVRKFLAKSRLTDRPTVRRSDHGPWSVSVDQDLLYPASDINYGRPARTVIRSTVRRSDHR</sequence>